<dbReference type="FunFam" id="3.40.50.300:FF:000014">
    <property type="entry name" value="DNA polymerase III subunit gamma/tau"/>
    <property type="match status" value="1"/>
</dbReference>
<dbReference type="AlphaFoldDB" id="A0A371X1U6"/>
<dbReference type="CDD" id="cd18137">
    <property type="entry name" value="HLD_clamp_pol_III_gamma_tau"/>
    <property type="match status" value="1"/>
</dbReference>
<keyword evidence="4 11" id="KW-0235">DNA replication</keyword>
<keyword evidence="9 11" id="KW-0239">DNA-directed DNA polymerase</keyword>
<dbReference type="SUPFAM" id="SSF52540">
    <property type="entry name" value="P-loop containing nucleoside triphosphate hydrolases"/>
    <property type="match status" value="1"/>
</dbReference>
<dbReference type="GO" id="GO:0009360">
    <property type="term" value="C:DNA polymerase III complex"/>
    <property type="evidence" value="ECO:0007669"/>
    <property type="project" value="InterPro"/>
</dbReference>
<dbReference type="InterPro" id="IPR027417">
    <property type="entry name" value="P-loop_NTPase"/>
</dbReference>
<dbReference type="CDD" id="cd00009">
    <property type="entry name" value="AAA"/>
    <property type="match status" value="1"/>
</dbReference>
<keyword evidence="6 11" id="KW-0547">Nucleotide-binding</keyword>
<evidence type="ECO:0000256" key="12">
    <source>
        <dbReference type="SAM" id="MobiDB-lite"/>
    </source>
</evidence>
<keyword evidence="15" id="KW-1185">Reference proteome</keyword>
<evidence type="ECO:0000313" key="14">
    <source>
        <dbReference type="EMBL" id="RFC63177.1"/>
    </source>
</evidence>
<dbReference type="Gene3D" id="3.40.50.300">
    <property type="entry name" value="P-loop containing nucleotide triphosphate hydrolases"/>
    <property type="match status" value="1"/>
</dbReference>
<dbReference type="GO" id="GO:0046872">
    <property type="term" value="F:metal ion binding"/>
    <property type="evidence" value="ECO:0007669"/>
    <property type="project" value="UniProtKB-KW"/>
</dbReference>
<evidence type="ECO:0000256" key="2">
    <source>
        <dbReference type="ARBA" id="ARBA00022679"/>
    </source>
</evidence>
<comment type="catalytic activity">
    <reaction evidence="10 11">
        <text>DNA(n) + a 2'-deoxyribonucleoside 5'-triphosphate = DNA(n+1) + diphosphate</text>
        <dbReference type="Rhea" id="RHEA:22508"/>
        <dbReference type="Rhea" id="RHEA-COMP:17339"/>
        <dbReference type="Rhea" id="RHEA-COMP:17340"/>
        <dbReference type="ChEBI" id="CHEBI:33019"/>
        <dbReference type="ChEBI" id="CHEBI:61560"/>
        <dbReference type="ChEBI" id="CHEBI:173112"/>
        <dbReference type="EC" id="2.7.7.7"/>
    </reaction>
</comment>
<dbReference type="InterPro" id="IPR045085">
    <property type="entry name" value="HLD_clamp_pol_III_gamma_tau"/>
</dbReference>
<dbReference type="Pfam" id="PF13177">
    <property type="entry name" value="DNA_pol3_delta2"/>
    <property type="match status" value="1"/>
</dbReference>
<dbReference type="GO" id="GO:0003887">
    <property type="term" value="F:DNA-directed DNA polymerase activity"/>
    <property type="evidence" value="ECO:0007669"/>
    <property type="project" value="UniProtKB-KW"/>
</dbReference>
<feature type="domain" description="AAA+ ATPase" evidence="13">
    <location>
        <begin position="45"/>
        <end position="191"/>
    </location>
</feature>
<keyword evidence="5" id="KW-0479">Metal-binding</keyword>
<protein>
    <recommendedName>
        <fullName evidence="11">DNA polymerase III subunit gamma/tau</fullName>
        <ecNumber evidence="11">2.7.7.7</ecNumber>
    </recommendedName>
</protein>
<comment type="similarity">
    <text evidence="1 11">Belongs to the DnaX/STICHEL family.</text>
</comment>
<gene>
    <name evidence="11" type="primary">dnaX</name>
    <name evidence="14" type="ORF">DYI37_13935</name>
</gene>
<proteinExistence type="inferred from homology"/>
<evidence type="ECO:0000256" key="7">
    <source>
        <dbReference type="ARBA" id="ARBA00022833"/>
    </source>
</evidence>
<dbReference type="FunFam" id="1.10.8.60:FF:000013">
    <property type="entry name" value="DNA polymerase III subunit gamma/tau"/>
    <property type="match status" value="1"/>
</dbReference>
<feature type="compositionally biased region" description="Polar residues" evidence="12">
    <location>
        <begin position="494"/>
        <end position="505"/>
    </location>
</feature>
<feature type="compositionally biased region" description="Low complexity" evidence="12">
    <location>
        <begin position="448"/>
        <end position="485"/>
    </location>
</feature>
<dbReference type="InterPro" id="IPR022107">
    <property type="entry name" value="DNA_pol_III_gamma/tau_C"/>
</dbReference>
<name>A0A371X1U6_9HYPH</name>
<dbReference type="EMBL" id="QURL01000005">
    <property type="protein sequence ID" value="RFC63177.1"/>
    <property type="molecule type" value="Genomic_DNA"/>
</dbReference>
<evidence type="ECO:0000256" key="11">
    <source>
        <dbReference type="RuleBase" id="RU364063"/>
    </source>
</evidence>
<dbReference type="PANTHER" id="PTHR11669:SF0">
    <property type="entry name" value="PROTEIN STICHEL-LIKE 2"/>
    <property type="match status" value="1"/>
</dbReference>
<comment type="subunit">
    <text evidence="11">DNA polymerase III contains a core (composed of alpha, epsilon and theta chains) that associates with a tau subunit. This core dimerizes to form the POLIII' complex. PolIII' associates with the gamma complex (composed of gamma, delta, delta', psi and chi chains) and with the beta chain to form the complete DNA polymerase III complex.</text>
</comment>
<dbReference type="GO" id="GO:0006261">
    <property type="term" value="P:DNA-templated DNA replication"/>
    <property type="evidence" value="ECO:0007669"/>
    <property type="project" value="TreeGrafter"/>
</dbReference>
<dbReference type="GO" id="GO:0003677">
    <property type="term" value="F:DNA binding"/>
    <property type="evidence" value="ECO:0007669"/>
    <property type="project" value="InterPro"/>
</dbReference>
<dbReference type="Pfam" id="PF22608">
    <property type="entry name" value="DNAX_ATPase_lid"/>
    <property type="match status" value="1"/>
</dbReference>
<accession>A0A371X1U6</accession>
<dbReference type="Pfam" id="PF12362">
    <property type="entry name" value="DUF3646"/>
    <property type="match status" value="1"/>
</dbReference>
<evidence type="ECO:0000256" key="9">
    <source>
        <dbReference type="ARBA" id="ARBA00022932"/>
    </source>
</evidence>
<dbReference type="NCBIfam" id="NF006585">
    <property type="entry name" value="PRK09111.1"/>
    <property type="match status" value="1"/>
</dbReference>
<keyword evidence="7" id="KW-0862">Zinc</keyword>
<evidence type="ECO:0000256" key="10">
    <source>
        <dbReference type="ARBA" id="ARBA00049244"/>
    </source>
</evidence>
<dbReference type="InterPro" id="IPR008921">
    <property type="entry name" value="DNA_pol3_clamp-load_cplx_C"/>
</dbReference>
<dbReference type="GO" id="GO:0005524">
    <property type="term" value="F:ATP binding"/>
    <property type="evidence" value="ECO:0007669"/>
    <property type="project" value="UniProtKB-KW"/>
</dbReference>
<evidence type="ECO:0000256" key="1">
    <source>
        <dbReference type="ARBA" id="ARBA00006360"/>
    </source>
</evidence>
<comment type="function">
    <text evidence="11">DNA polymerase III is a complex, multichain enzyme responsible for most of the replicative synthesis in bacteria. This DNA polymerase also exhibits 3' to 5' exonuclease activity.</text>
</comment>
<keyword evidence="2 11" id="KW-0808">Transferase</keyword>
<dbReference type="PANTHER" id="PTHR11669">
    <property type="entry name" value="REPLICATION FACTOR C / DNA POLYMERASE III GAMMA-TAU SUBUNIT"/>
    <property type="match status" value="1"/>
</dbReference>
<feature type="compositionally biased region" description="Acidic residues" evidence="12">
    <location>
        <begin position="673"/>
        <end position="692"/>
    </location>
</feature>
<feature type="compositionally biased region" description="Polar residues" evidence="12">
    <location>
        <begin position="418"/>
        <end position="433"/>
    </location>
</feature>
<evidence type="ECO:0000313" key="15">
    <source>
        <dbReference type="Proteomes" id="UP000264310"/>
    </source>
</evidence>
<evidence type="ECO:0000256" key="8">
    <source>
        <dbReference type="ARBA" id="ARBA00022840"/>
    </source>
</evidence>
<dbReference type="SUPFAM" id="SSF48019">
    <property type="entry name" value="post-AAA+ oligomerization domain-like"/>
    <property type="match status" value="1"/>
</dbReference>
<dbReference type="Proteomes" id="UP000264310">
    <property type="component" value="Unassembled WGS sequence"/>
</dbReference>
<feature type="region of interest" description="Disordered" evidence="12">
    <location>
        <begin position="390"/>
        <end position="516"/>
    </location>
</feature>
<organism evidence="14 15">
    <name type="scientific">Fulvimarina endophytica</name>
    <dbReference type="NCBI Taxonomy" id="2293836"/>
    <lineage>
        <taxon>Bacteria</taxon>
        <taxon>Pseudomonadati</taxon>
        <taxon>Pseudomonadota</taxon>
        <taxon>Alphaproteobacteria</taxon>
        <taxon>Hyphomicrobiales</taxon>
        <taxon>Aurantimonadaceae</taxon>
        <taxon>Fulvimarina</taxon>
    </lineage>
</organism>
<dbReference type="InterPro" id="IPR050238">
    <property type="entry name" value="DNA_Rep/Repair_Clamp_Loader"/>
</dbReference>
<dbReference type="EC" id="2.7.7.7" evidence="11"/>
<dbReference type="SMART" id="SM00382">
    <property type="entry name" value="AAA"/>
    <property type="match status" value="1"/>
</dbReference>
<evidence type="ECO:0000256" key="6">
    <source>
        <dbReference type="ARBA" id="ARBA00022741"/>
    </source>
</evidence>
<evidence type="ECO:0000256" key="4">
    <source>
        <dbReference type="ARBA" id="ARBA00022705"/>
    </source>
</evidence>
<sequence>METKAPQAEAYRVLARKYRPHSFADLIGQDPMVRTLTNAFETGRIAQAWMLTGVRGVGKTTTARILARALNYETETIHQPTIHMNEPGIHCQAIMEGRHVDVVEMDAASHTGIDDIREIIAQVRYRPVSARYKVYIIDEVHMLSTQAFNGLLKTLEEPPEHVKFVFATTEIRKVPITVLSRCQRFDLRRVEAGVLIGHLKAIAQKENVEIEDDALRLVARASEGSVRDSLSLMDQSIAHGAGAVTAGAVRDMLGLADRVRIIDLFETVMRGDAGAALAELRDQYTVGADPAIVLGDLADFTHLVTTLRYAPEAAEDAVLSPDEAQRGLAYSKSLSVRTLGQVWQMLLKAIEETRNADSPRQAAEMALIRIAHAADLPSPDDLLRLLKTGETGALPGPRAASADTAAKGGGEGPAGSMVGSTGFSRIGSHSQAVAKTGSEAPEPEAGPGRQAVSAAAGGAGGAQNARATAPRAVSASPSASLASSAHPVRAPLSLATSSMPQMANQTRRETAPDPGLPEVRIASLADLADLAKDKRDSRLEAWVRRYVRLKSIGDRRLEIGVTEEAPEALAGELTRKLHEWTGARWSVTVSGGVEGATLEEARAEKRRNLLRDAELDPAVAAVLKAFPGAKIADVRLREDMMAEEAAADLVDGIPEGGPDIEAYPEHYFGLDSGLDDDDIGTNDDDNDDDEDR</sequence>
<comment type="caution">
    <text evidence="14">The sequence shown here is derived from an EMBL/GenBank/DDBJ whole genome shotgun (WGS) entry which is preliminary data.</text>
</comment>
<evidence type="ECO:0000259" key="13">
    <source>
        <dbReference type="SMART" id="SM00382"/>
    </source>
</evidence>
<reference evidence="14 15" key="1">
    <citation type="submission" date="2018-08" db="EMBL/GenBank/DDBJ databases">
        <title>Fulvimarina sp. 85, whole genome shotgun sequence.</title>
        <authorList>
            <person name="Tuo L."/>
        </authorList>
    </citation>
    <scope>NUCLEOTIDE SEQUENCE [LARGE SCALE GENOMIC DNA]</scope>
    <source>
        <strain evidence="14 15">85</strain>
    </source>
</reference>
<dbReference type="NCBIfam" id="TIGR02397">
    <property type="entry name" value="dnaX_nterm"/>
    <property type="match status" value="1"/>
</dbReference>
<evidence type="ECO:0000256" key="5">
    <source>
        <dbReference type="ARBA" id="ARBA00022723"/>
    </source>
</evidence>
<dbReference type="InterPro" id="IPR003593">
    <property type="entry name" value="AAA+_ATPase"/>
</dbReference>
<keyword evidence="3 11" id="KW-0548">Nucleotidyltransferase</keyword>
<dbReference type="InterPro" id="IPR022754">
    <property type="entry name" value="DNA_pol_III_gamma-3"/>
</dbReference>
<dbReference type="OrthoDB" id="9810148at2"/>
<evidence type="ECO:0000256" key="3">
    <source>
        <dbReference type="ARBA" id="ARBA00022695"/>
    </source>
</evidence>
<keyword evidence="8 11" id="KW-0067">ATP-binding</keyword>
<dbReference type="Gene3D" id="1.10.8.60">
    <property type="match status" value="1"/>
</dbReference>
<dbReference type="Gene3D" id="1.20.272.10">
    <property type="match status" value="1"/>
</dbReference>
<dbReference type="InterPro" id="IPR012763">
    <property type="entry name" value="DNA_pol_III_sug/sutau_N"/>
</dbReference>
<feature type="region of interest" description="Disordered" evidence="12">
    <location>
        <begin position="652"/>
        <end position="692"/>
    </location>
</feature>
<dbReference type="RefSeq" id="WP_116683989.1">
    <property type="nucleotide sequence ID" value="NZ_QURL01000005.1"/>
</dbReference>
<dbReference type="Pfam" id="PF12169">
    <property type="entry name" value="DNA_pol3_gamma3"/>
    <property type="match status" value="1"/>
</dbReference>